<evidence type="ECO:0000256" key="1">
    <source>
        <dbReference type="SAM" id="Phobius"/>
    </source>
</evidence>
<evidence type="ECO:0000313" key="2">
    <source>
        <dbReference type="EMBL" id="KRK41573.1"/>
    </source>
</evidence>
<sequence>MFFLLLNYRRNLFMSYIANFTNIYHNLISLIASLATIIIAFLAYQTSKKTYNNSLPNLIFNDKTPIFISNNEHNSFQFKTTLLNNGKGTIMWGLVFLKIKDRKNVYISQPIFNLKEKQTVEITIHDTLSNIADKESIYSDKVISSFIYYKDSFNNKFYMDLLKRDPELISFYNTQDRLTLFKSIKVKFLIHQSKKYKKNYINLTDVELNSKPLKSGPLPGQLT</sequence>
<organism evidence="2 3">
    <name type="scientific">Companilactobacillus crustorum JCM 15951</name>
    <dbReference type="NCBI Taxonomy" id="1423737"/>
    <lineage>
        <taxon>Bacteria</taxon>
        <taxon>Bacillati</taxon>
        <taxon>Bacillota</taxon>
        <taxon>Bacilli</taxon>
        <taxon>Lactobacillales</taxon>
        <taxon>Lactobacillaceae</taxon>
        <taxon>Companilactobacillus</taxon>
    </lineage>
</organism>
<feature type="transmembrane region" description="Helical" evidence="1">
    <location>
        <begin position="23"/>
        <end position="44"/>
    </location>
</feature>
<reference evidence="2 3" key="1">
    <citation type="journal article" date="2015" name="Genome Announc.">
        <title>Expanding the biotechnology potential of lactobacilli through comparative genomics of 213 strains and associated genera.</title>
        <authorList>
            <person name="Sun Z."/>
            <person name="Harris H.M."/>
            <person name="McCann A."/>
            <person name="Guo C."/>
            <person name="Argimon S."/>
            <person name="Zhang W."/>
            <person name="Yang X."/>
            <person name="Jeffery I.B."/>
            <person name="Cooney J.C."/>
            <person name="Kagawa T.F."/>
            <person name="Liu W."/>
            <person name="Song Y."/>
            <person name="Salvetti E."/>
            <person name="Wrobel A."/>
            <person name="Rasinkangas P."/>
            <person name="Parkhill J."/>
            <person name="Rea M.C."/>
            <person name="O'Sullivan O."/>
            <person name="Ritari J."/>
            <person name="Douillard F.P."/>
            <person name="Paul Ross R."/>
            <person name="Yang R."/>
            <person name="Briner A.E."/>
            <person name="Felis G.E."/>
            <person name="de Vos W.M."/>
            <person name="Barrangou R."/>
            <person name="Klaenhammer T.R."/>
            <person name="Caufield P.W."/>
            <person name="Cui Y."/>
            <person name="Zhang H."/>
            <person name="O'Toole P.W."/>
        </authorList>
    </citation>
    <scope>NUCLEOTIDE SEQUENCE [LARGE SCALE GENOMIC DNA]</scope>
    <source>
        <strain evidence="2 3">JCM 15951</strain>
    </source>
</reference>
<keyword evidence="1" id="KW-0472">Membrane</keyword>
<comment type="caution">
    <text evidence="2">The sequence shown here is derived from an EMBL/GenBank/DDBJ whole genome shotgun (WGS) entry which is preliminary data.</text>
</comment>
<dbReference type="Proteomes" id="UP000050964">
    <property type="component" value="Unassembled WGS sequence"/>
</dbReference>
<name>A0A837RH69_9LACO</name>
<keyword evidence="1" id="KW-0812">Transmembrane</keyword>
<gene>
    <name evidence="2" type="ORF">FD26_GL001316</name>
</gene>
<evidence type="ECO:0000313" key="3">
    <source>
        <dbReference type="Proteomes" id="UP000050964"/>
    </source>
</evidence>
<dbReference type="EMBL" id="AZDB01000036">
    <property type="protein sequence ID" value="KRK41573.1"/>
    <property type="molecule type" value="Genomic_DNA"/>
</dbReference>
<protein>
    <submittedName>
        <fullName evidence="2">Uncharacterized protein</fullName>
    </submittedName>
</protein>
<keyword evidence="1" id="KW-1133">Transmembrane helix</keyword>
<dbReference type="AlphaFoldDB" id="A0A837RH69"/>
<proteinExistence type="predicted"/>
<accession>A0A837RH69</accession>